<evidence type="ECO:0000313" key="7">
    <source>
        <dbReference type="Proteomes" id="UP001151518"/>
    </source>
</evidence>
<feature type="compositionally biased region" description="Low complexity" evidence="4">
    <location>
        <begin position="1484"/>
        <end position="1494"/>
    </location>
</feature>
<feature type="region of interest" description="Disordered" evidence="4">
    <location>
        <begin position="1809"/>
        <end position="1842"/>
    </location>
</feature>
<dbReference type="InterPro" id="IPR001789">
    <property type="entry name" value="Sig_transdc_resp-reg_receiver"/>
</dbReference>
<comment type="caution">
    <text evidence="6">The sequence shown here is derived from an EMBL/GenBank/DDBJ whole genome shotgun (WGS) entry which is preliminary data.</text>
</comment>
<organism evidence="6 7">
    <name type="scientific">Coemansia spiralis</name>
    <dbReference type="NCBI Taxonomy" id="417178"/>
    <lineage>
        <taxon>Eukaryota</taxon>
        <taxon>Fungi</taxon>
        <taxon>Fungi incertae sedis</taxon>
        <taxon>Zoopagomycota</taxon>
        <taxon>Kickxellomycotina</taxon>
        <taxon>Kickxellomycetes</taxon>
        <taxon>Kickxellales</taxon>
        <taxon>Kickxellaceae</taxon>
        <taxon>Coemansia</taxon>
    </lineage>
</organism>
<feature type="compositionally biased region" description="Low complexity" evidence="4">
    <location>
        <begin position="1110"/>
        <end position="1119"/>
    </location>
</feature>
<feature type="region of interest" description="Disordered" evidence="4">
    <location>
        <begin position="1096"/>
        <end position="1134"/>
    </location>
</feature>
<dbReference type="PANTHER" id="PTHR45339:SF1">
    <property type="entry name" value="HYBRID SIGNAL TRANSDUCTION HISTIDINE KINASE J"/>
    <property type="match status" value="1"/>
</dbReference>
<gene>
    <name evidence="6" type="primary">MgSsk1</name>
    <name evidence="6" type="ORF">GGI25_001950</name>
</gene>
<dbReference type="Proteomes" id="UP001151518">
    <property type="component" value="Unassembled WGS sequence"/>
</dbReference>
<feature type="compositionally biased region" description="Low complexity" evidence="4">
    <location>
        <begin position="1810"/>
        <end position="1830"/>
    </location>
</feature>
<feature type="region of interest" description="Disordered" evidence="4">
    <location>
        <begin position="1748"/>
        <end position="1789"/>
    </location>
</feature>
<feature type="compositionally biased region" description="Basic and acidic residues" evidence="4">
    <location>
        <begin position="1210"/>
        <end position="1229"/>
    </location>
</feature>
<feature type="compositionally biased region" description="Basic and acidic residues" evidence="4">
    <location>
        <begin position="1394"/>
        <end position="1403"/>
    </location>
</feature>
<dbReference type="OrthoDB" id="7862313at2759"/>
<keyword evidence="1 3" id="KW-0597">Phosphoprotein</keyword>
<feature type="compositionally biased region" description="Low complexity" evidence="4">
    <location>
        <begin position="679"/>
        <end position="688"/>
    </location>
</feature>
<feature type="compositionally biased region" description="Low complexity" evidence="4">
    <location>
        <begin position="1197"/>
        <end position="1207"/>
    </location>
</feature>
<feature type="compositionally biased region" description="Polar residues" evidence="4">
    <location>
        <begin position="254"/>
        <end position="271"/>
    </location>
</feature>
<evidence type="ECO:0000256" key="3">
    <source>
        <dbReference type="PROSITE-ProRule" id="PRU00169"/>
    </source>
</evidence>
<feature type="compositionally biased region" description="Basic and acidic residues" evidence="4">
    <location>
        <begin position="1342"/>
        <end position="1354"/>
    </location>
</feature>
<feature type="region of interest" description="Disordered" evidence="4">
    <location>
        <begin position="976"/>
        <end position="1054"/>
    </location>
</feature>
<name>A0A9W8G9F3_9FUNG</name>
<dbReference type="CDD" id="cd17546">
    <property type="entry name" value="REC_hyHK_CKI1_RcsC-like"/>
    <property type="match status" value="1"/>
</dbReference>
<reference evidence="6" key="1">
    <citation type="submission" date="2022-07" db="EMBL/GenBank/DDBJ databases">
        <title>Phylogenomic reconstructions and comparative analyses of Kickxellomycotina fungi.</title>
        <authorList>
            <person name="Reynolds N.K."/>
            <person name="Stajich J.E."/>
            <person name="Barry K."/>
            <person name="Grigoriev I.V."/>
            <person name="Crous P."/>
            <person name="Smith M.E."/>
        </authorList>
    </citation>
    <scope>NUCLEOTIDE SEQUENCE</scope>
    <source>
        <strain evidence="6">NRRL 3115</strain>
    </source>
</reference>
<feature type="domain" description="Response regulatory" evidence="5">
    <location>
        <begin position="1548"/>
        <end position="1921"/>
    </location>
</feature>
<keyword evidence="2" id="KW-0902">Two-component regulatory system</keyword>
<evidence type="ECO:0000256" key="2">
    <source>
        <dbReference type="ARBA" id="ARBA00023012"/>
    </source>
</evidence>
<dbReference type="EMBL" id="JANBTW010000016">
    <property type="protein sequence ID" value="KAJ2678961.1"/>
    <property type="molecule type" value="Genomic_DNA"/>
</dbReference>
<dbReference type="Gene3D" id="3.40.50.2300">
    <property type="match status" value="2"/>
</dbReference>
<evidence type="ECO:0000259" key="5">
    <source>
        <dbReference type="PROSITE" id="PS50110"/>
    </source>
</evidence>
<feature type="compositionally biased region" description="Basic and acidic residues" evidence="4">
    <location>
        <begin position="1451"/>
        <end position="1460"/>
    </location>
</feature>
<feature type="modified residue" description="4-aspartylphosphate" evidence="3">
    <location>
        <position position="1614"/>
    </location>
</feature>
<dbReference type="PANTHER" id="PTHR45339">
    <property type="entry name" value="HYBRID SIGNAL TRANSDUCTION HISTIDINE KINASE J"/>
    <property type="match status" value="1"/>
</dbReference>
<protein>
    <submittedName>
        <fullName evidence="6">Response regulator</fullName>
    </submittedName>
</protein>
<dbReference type="FunFam" id="3.40.50.2300:FF:000146">
    <property type="entry name" value="Putative two-component response regulator SSK1p"/>
    <property type="match status" value="1"/>
</dbReference>
<dbReference type="InterPro" id="IPR011006">
    <property type="entry name" value="CheY-like_superfamily"/>
</dbReference>
<dbReference type="PROSITE" id="PS50110">
    <property type="entry name" value="RESPONSE_REGULATORY"/>
    <property type="match status" value="1"/>
</dbReference>
<evidence type="ECO:0000256" key="1">
    <source>
        <dbReference type="ARBA" id="ARBA00022553"/>
    </source>
</evidence>
<feature type="compositionally biased region" description="Low complexity" evidence="4">
    <location>
        <begin position="1373"/>
        <end position="1382"/>
    </location>
</feature>
<feature type="region of interest" description="Disordered" evidence="4">
    <location>
        <begin position="1341"/>
        <end position="1527"/>
    </location>
</feature>
<accession>A0A9W8G9F3</accession>
<sequence>MSTNANPSSTSSANEFHFYGMLQRLYVRLLQDALVCNEKPELRLLAMSLLSVQHLIHSTATLDSRKILSLATANIMLLLAWKKEQGAFSASDKVRLLGFVSSLALLGATSSQKHHRIDSASQNMLAQLKGDRTNLLLASLRAERARFSRLLQAHMRLATASLSCCHSDDADCNVRDSHGQKGCSKSCHSPEEPESGFEDILVPISSVNATLFLLEHVERFTTMTQSLGFGGNDVEGSATYSSWHAPGDINKSSNTASVDGTISSPSGQNGLKSKRQRKTHGLLYYLQGVADALAARADELGVKLTITLPAPPYRAQNIVNAAFADIKAPEKVFTYGEWILKDELVQPTRHILLECACILLEHYLRPDDTMCFTPHYIVSEPLDSSSPDGSGGRQEASLAIYIICRRRYAKPTNGSTISTQTSLSTVKDWKTLELEEVYELCKSLYSGKVSIESRWFVTETAASDAQGDAGGTEPAGSHVFGGYSKDGSFVPSRTLSEIAENDLVKTNDWAIVRLSIPNALTWRAPSAFARGLSDMSLVDTNNYLMIDSPPDFSPSLAEFSIMLRGAKIVLRTPASEVLRRSSSVRKGEGTDDSTETEHILENGKERSRLLQYLEGYLTTHTGCQVERIATGLGLRSPTTPGQAKHPVAQKPPAYVIIDDDIEALKADFETLRGTLTFSSSGSISMRGSPLEKSFPPLSEASGTAAKGHPGTPKVDDQSSISFRRRKGVHTATLGIIVFVPISALDKYRECLRILSLVPHPLPPPVVKIVPKPVSERRLLNSMRLAWEARRLERYYGVSRQHAQQQRYLLQQHQAQTFGGGSQSIFHGLRRFDVSRASHLGPQTDPANDGAAMRGALSTMSTPHSINSDGLYNNLRTVDESPNISETQFSGFIEGGNAVIGISSPGSDGSKSMALISPANLKPHSISTATAMIPAGTYVIDTSNGVINGVSRLSHPSGSGIATQPLPQQLQHFTALSSREASADFDKEALQKADASPQQSEFGVIDKSPSNANGDDSIPDWRNNRPASIAIGNAEDTRYSSSPGSAKTPPSPLIEVDPTLAKSLKFATATARSEAHKDDASLLPEELDTALQQVKQDEEGFARDNIGSKVRSSSGSSRTTASREGRRISSPAFLMHPSDKAAPCDSIHSDAVSTFTESSVSMASHDKVLVDYEKERRSSMTDSSAAIASENFPPESPVVPSKVSGEPSFELPRKSSEQVLDHGQSRTRSRIRDKMALFNRAKQMARNKLRGIHDQQSDLSLSKSATKESLTHDPVSAKIESSGGDLRDISPPSRNDPAPPTTSIPRNEHGSQNKHRINTAAATPTLGSAAADVAAEIKAADISIDRERQRQHINMDKPLPSLPKDEAEGEDTIPSTEAASSSVPPSPKPTEAVSETDKSKHPGEDSSDTAITSTQKDESLLADAQVIQAPKPTAAQDRKARLRARLQNASKRLAESQKLEAMKAAGELPEAESKTETEKPDAESTRSSQSGSSKVVSEKPRKRMPRQRSGSGSGQVPKSKNKRQSGGQQTALNAELVLQAQKIKAPPIRVLIVEDNLINRSIMERFLMHLHVSYDVASNGEEAVAKWTAAAEEPRLGEGGTAVDGRGPYHIVFMDIQMPIMDGITATKRIRSLERERKVGVWVSTGSMASMAADSVPGVETALTSRKLVEEARAALNAVSTPPGAFSDPGFQRTIRWTPMHAREHQVVLRNTTYLRSHCLATANALAATAAPHVSSAFGAKRNKSFANFKRGARSTSDKHSIKRDGGVKSPVVNTDQTKDLGNGDDLLSPDSIDIGSQEQIAMFPDRLQKGMSSSGASGNSTGASMSATATVRKSSIRRKGSPKNLKLPLHAAKNAGKLSPGKQLISSPLLSAPIKSPVIIVALTASSLESDRRAALAAGCNDFLTKPVGLDWLSQKIVEWGCMQALIDHDGWRKWWSTQTRSENP</sequence>
<feature type="region of interest" description="Disordered" evidence="4">
    <location>
        <begin position="254"/>
        <end position="275"/>
    </location>
</feature>
<feature type="region of interest" description="Disordered" evidence="4">
    <location>
        <begin position="1244"/>
        <end position="1323"/>
    </location>
</feature>
<feature type="compositionally biased region" description="Basic and acidic residues" evidence="4">
    <location>
        <begin position="1755"/>
        <end position="1766"/>
    </location>
</feature>
<feature type="region of interest" description="Disordered" evidence="4">
    <location>
        <begin position="1179"/>
        <end position="1229"/>
    </location>
</feature>
<feature type="compositionally biased region" description="Basic and acidic residues" evidence="4">
    <location>
        <begin position="980"/>
        <end position="990"/>
    </location>
</feature>
<feature type="compositionally biased region" description="Polar residues" evidence="4">
    <location>
        <begin position="1507"/>
        <end position="1527"/>
    </location>
</feature>
<dbReference type="Pfam" id="PF00072">
    <property type="entry name" value="Response_reg"/>
    <property type="match status" value="1"/>
</dbReference>
<evidence type="ECO:0000313" key="6">
    <source>
        <dbReference type="EMBL" id="KAJ2678961.1"/>
    </source>
</evidence>
<dbReference type="SMART" id="SM00448">
    <property type="entry name" value="REC"/>
    <property type="match status" value="1"/>
</dbReference>
<evidence type="ECO:0000256" key="4">
    <source>
        <dbReference type="SAM" id="MobiDB-lite"/>
    </source>
</evidence>
<proteinExistence type="predicted"/>
<dbReference type="GO" id="GO:0000156">
    <property type="term" value="F:phosphorelay response regulator activity"/>
    <property type="evidence" value="ECO:0007669"/>
    <property type="project" value="UniProtKB-ARBA"/>
</dbReference>
<feature type="compositionally biased region" description="Basic and acidic residues" evidence="4">
    <location>
        <begin position="1470"/>
        <end position="1483"/>
    </location>
</feature>
<dbReference type="SUPFAM" id="SSF52172">
    <property type="entry name" value="CheY-like"/>
    <property type="match status" value="2"/>
</dbReference>
<feature type="region of interest" description="Disordered" evidence="4">
    <location>
        <begin position="679"/>
        <end position="718"/>
    </location>
</feature>